<evidence type="ECO:0000313" key="1">
    <source>
        <dbReference type="Ensembl" id="ENSPNAP00000031951.2"/>
    </source>
</evidence>
<evidence type="ECO:0000313" key="2">
    <source>
        <dbReference type="Proteomes" id="UP001501920"/>
    </source>
</evidence>
<reference evidence="1" key="3">
    <citation type="submission" date="2025-09" db="UniProtKB">
        <authorList>
            <consortium name="Ensembl"/>
        </authorList>
    </citation>
    <scope>IDENTIFICATION</scope>
</reference>
<reference evidence="1 2" key="1">
    <citation type="submission" date="2020-10" db="EMBL/GenBank/DDBJ databases">
        <title>Pygocentrus nattereri (red-bellied piranha) genome, fPygNat1, primary haplotype.</title>
        <authorList>
            <person name="Myers G."/>
            <person name="Meyer A."/>
            <person name="Karagic N."/>
            <person name="Pippel M."/>
            <person name="Winkler S."/>
            <person name="Tracey A."/>
            <person name="Wood J."/>
            <person name="Formenti G."/>
            <person name="Howe K."/>
            <person name="Fedrigo O."/>
            <person name="Jarvis E.D."/>
        </authorList>
    </citation>
    <scope>NUCLEOTIDE SEQUENCE [LARGE SCALE GENOMIC DNA]</scope>
</reference>
<dbReference type="OMA" id="YQFVLCR"/>
<dbReference type="OrthoDB" id="6103133at2759"/>
<dbReference type="GeneTree" id="ENSGT01030000234996"/>
<accession>A0A3B4E9M9</accession>
<dbReference type="AlphaFoldDB" id="A0A3B4E9M9"/>
<organism evidence="1 2">
    <name type="scientific">Pygocentrus nattereri</name>
    <name type="common">Red-bellied piranha</name>
    <dbReference type="NCBI Taxonomy" id="42514"/>
    <lineage>
        <taxon>Eukaryota</taxon>
        <taxon>Metazoa</taxon>
        <taxon>Chordata</taxon>
        <taxon>Craniata</taxon>
        <taxon>Vertebrata</taxon>
        <taxon>Euteleostomi</taxon>
        <taxon>Actinopterygii</taxon>
        <taxon>Neopterygii</taxon>
        <taxon>Teleostei</taxon>
        <taxon>Ostariophysi</taxon>
        <taxon>Characiformes</taxon>
        <taxon>Characoidei</taxon>
        <taxon>Pygocentrus</taxon>
    </lineage>
</organism>
<keyword evidence="2" id="KW-1185">Reference proteome</keyword>
<protein>
    <submittedName>
        <fullName evidence="1">Uncharacterized protein</fullName>
    </submittedName>
</protein>
<proteinExistence type="predicted"/>
<dbReference type="Proteomes" id="UP001501920">
    <property type="component" value="Chromosome 10"/>
</dbReference>
<dbReference type="Ensembl" id="ENSPNAT00000037038.2">
    <property type="protein sequence ID" value="ENSPNAP00000031951.2"/>
    <property type="gene ID" value="ENSPNAG00000019593.2"/>
</dbReference>
<name>A0A3B4E9M9_PYGNA</name>
<sequence length="124" mass="13982">MATDLTESMLKELSTLEREEGILRLSSCFQWREFEGDDQRQYLHQEFVYESVMYSVKRGLPWSAVAQIANMTKELLPELKGHPLLTQAVSCTHTACIIVKSIAHGMGCSGAFTHKPQMKYIASA</sequence>
<reference evidence="1" key="2">
    <citation type="submission" date="2025-08" db="UniProtKB">
        <authorList>
            <consortium name="Ensembl"/>
        </authorList>
    </citation>
    <scope>IDENTIFICATION</scope>
</reference>